<keyword evidence="2" id="KW-1185">Reference proteome</keyword>
<dbReference type="OrthoDB" id="2447694at2759"/>
<evidence type="ECO:0000313" key="2">
    <source>
        <dbReference type="Proteomes" id="UP000789405"/>
    </source>
</evidence>
<name>A0A9N8WQT0_9GLOM</name>
<proteinExistence type="predicted"/>
<reference evidence="1" key="1">
    <citation type="submission" date="2021-06" db="EMBL/GenBank/DDBJ databases">
        <authorList>
            <person name="Kallberg Y."/>
            <person name="Tangrot J."/>
            <person name="Rosling A."/>
        </authorList>
    </citation>
    <scope>NUCLEOTIDE SEQUENCE</scope>
    <source>
        <strain evidence="1">MA453B</strain>
    </source>
</reference>
<feature type="non-terminal residue" evidence="1">
    <location>
        <position position="170"/>
    </location>
</feature>
<dbReference type="AlphaFoldDB" id="A0A9N8WQT0"/>
<protein>
    <submittedName>
        <fullName evidence="1">19261_t:CDS:1</fullName>
    </submittedName>
</protein>
<sequence>SKTDNLVLRIVRMNNYPLILEQQQTSKLHILNEPFVSATPNFVVKKRTISMVISEDKSLQNVSKRNEYGEMQIAGEILACSDENDRRTRKIFDQVLFAVRFISTYVTFYKAEIPGGYWKELVTGLPKKYSVSIKRWPGENDELSGLDLADPEGRMAVLTALTKIRRFLLK</sequence>
<comment type="caution">
    <text evidence="1">The sequence shown here is derived from an EMBL/GenBank/DDBJ whole genome shotgun (WGS) entry which is preliminary data.</text>
</comment>
<organism evidence="1 2">
    <name type="scientific">Dentiscutata erythropus</name>
    <dbReference type="NCBI Taxonomy" id="1348616"/>
    <lineage>
        <taxon>Eukaryota</taxon>
        <taxon>Fungi</taxon>
        <taxon>Fungi incertae sedis</taxon>
        <taxon>Mucoromycota</taxon>
        <taxon>Glomeromycotina</taxon>
        <taxon>Glomeromycetes</taxon>
        <taxon>Diversisporales</taxon>
        <taxon>Gigasporaceae</taxon>
        <taxon>Dentiscutata</taxon>
    </lineage>
</organism>
<dbReference type="Proteomes" id="UP000789405">
    <property type="component" value="Unassembled WGS sequence"/>
</dbReference>
<dbReference type="EMBL" id="CAJVPY010000819">
    <property type="protein sequence ID" value="CAG8493472.1"/>
    <property type="molecule type" value="Genomic_DNA"/>
</dbReference>
<accession>A0A9N8WQT0</accession>
<gene>
    <name evidence="1" type="ORF">DERYTH_LOCUS2533</name>
</gene>
<evidence type="ECO:0000313" key="1">
    <source>
        <dbReference type="EMBL" id="CAG8493472.1"/>
    </source>
</evidence>